<accession>A0ABN7P3P1</accession>
<evidence type="ECO:0000313" key="2">
    <source>
        <dbReference type="Proteomes" id="UP001153148"/>
    </source>
</evidence>
<sequence length="64" mass="6835">MIFQKIPLLHICPSGSQVQADHGWCIAFRAPTGEASATSHCLDCGSHDSRGRHSGSMGSLLLQE</sequence>
<protein>
    <submittedName>
        <fullName evidence="1">Uncharacterized protein</fullName>
    </submittedName>
</protein>
<keyword evidence="2" id="KW-1185">Reference proteome</keyword>
<dbReference type="EMBL" id="CAJPIN010020712">
    <property type="protein sequence ID" value="CAG2062507.1"/>
    <property type="molecule type" value="Genomic_DNA"/>
</dbReference>
<dbReference type="Proteomes" id="UP001153148">
    <property type="component" value="Unassembled WGS sequence"/>
</dbReference>
<comment type="caution">
    <text evidence="1">The sequence shown here is derived from an EMBL/GenBank/DDBJ whole genome shotgun (WGS) entry which is preliminary data.</text>
</comment>
<gene>
    <name evidence="1" type="ORF">TPAB3V08_LOCUS9458</name>
</gene>
<reference evidence="1" key="1">
    <citation type="submission" date="2021-03" db="EMBL/GenBank/DDBJ databases">
        <authorList>
            <person name="Tran Van P."/>
        </authorList>
    </citation>
    <scope>NUCLEOTIDE SEQUENCE</scope>
</reference>
<evidence type="ECO:0000313" key="1">
    <source>
        <dbReference type="EMBL" id="CAG2062507.1"/>
    </source>
</evidence>
<organism evidence="1 2">
    <name type="scientific">Timema podura</name>
    <name type="common">Walking stick</name>
    <dbReference type="NCBI Taxonomy" id="61482"/>
    <lineage>
        <taxon>Eukaryota</taxon>
        <taxon>Metazoa</taxon>
        <taxon>Ecdysozoa</taxon>
        <taxon>Arthropoda</taxon>
        <taxon>Hexapoda</taxon>
        <taxon>Insecta</taxon>
        <taxon>Pterygota</taxon>
        <taxon>Neoptera</taxon>
        <taxon>Polyneoptera</taxon>
        <taxon>Phasmatodea</taxon>
        <taxon>Timematodea</taxon>
        <taxon>Timematoidea</taxon>
        <taxon>Timematidae</taxon>
        <taxon>Timema</taxon>
    </lineage>
</organism>
<name>A0ABN7P3P1_TIMPD</name>
<proteinExistence type="predicted"/>